<dbReference type="InterPro" id="IPR029057">
    <property type="entry name" value="PRTase-like"/>
</dbReference>
<dbReference type="Pfam" id="PF18912">
    <property type="entry name" value="DZR_2"/>
    <property type="match status" value="1"/>
</dbReference>
<protein>
    <submittedName>
        <fullName evidence="3">Amidophosphoribosyltransferase</fullName>
    </submittedName>
</protein>
<dbReference type="Gene3D" id="3.40.50.2020">
    <property type="match status" value="1"/>
</dbReference>
<organism evidence="3 4">
    <name type="scientific">Photobacterium angustum</name>
    <dbReference type="NCBI Taxonomy" id="661"/>
    <lineage>
        <taxon>Bacteria</taxon>
        <taxon>Pseudomonadati</taxon>
        <taxon>Pseudomonadota</taxon>
        <taxon>Gammaproteobacteria</taxon>
        <taxon>Vibrionales</taxon>
        <taxon>Vibrionaceae</taxon>
        <taxon>Photobacterium</taxon>
    </lineage>
</organism>
<evidence type="ECO:0000313" key="3">
    <source>
        <dbReference type="EMBL" id="PQJ68170.1"/>
    </source>
</evidence>
<gene>
    <name evidence="3" type="ORF">BTO08_12710</name>
</gene>
<dbReference type="EMBL" id="MSCJ01000001">
    <property type="protein sequence ID" value="PQJ68170.1"/>
    <property type="molecule type" value="Genomic_DNA"/>
</dbReference>
<sequence length="235" mass="27309">MMPKNTTAWLSHTYRKLLFRHCSLCQLPLEPNDDYWCHYCLSQFPSPPYCQRCGTTTLNAEQYCGHCLTTPPPWQRLYRLGEYQPPLQQLVSQFKFGKKFWLAKPLAKQLAQQITDPAPLLLPVPLHRWRYWQRGFNQSHYLALALARELNTQVDHKILVRTRHTQAQKSLTKKQRKTNLANAFTIKDCALPQHIALVDDVVTTGTTVALLTQQLHRRGVKRVDIITICHTEKPV</sequence>
<accession>A0A2S7W1E9</accession>
<dbReference type="OrthoDB" id="9793412at2"/>
<dbReference type="GO" id="GO:0016757">
    <property type="term" value="F:glycosyltransferase activity"/>
    <property type="evidence" value="ECO:0007669"/>
    <property type="project" value="UniProtKB-KW"/>
</dbReference>
<dbReference type="InterPro" id="IPR000836">
    <property type="entry name" value="PRTase_dom"/>
</dbReference>
<keyword evidence="3" id="KW-0328">Glycosyltransferase</keyword>
<dbReference type="InterPro" id="IPR051910">
    <property type="entry name" value="ComF/GntX_DNA_util-trans"/>
</dbReference>
<comment type="caution">
    <text evidence="3">The sequence shown here is derived from an EMBL/GenBank/DDBJ whole genome shotgun (WGS) entry which is preliminary data.</text>
</comment>
<dbReference type="Proteomes" id="UP000238730">
    <property type="component" value="Unassembled WGS sequence"/>
</dbReference>
<dbReference type="RefSeq" id="WP_105061161.1">
    <property type="nucleotide sequence ID" value="NZ_MSCJ01000001.1"/>
</dbReference>
<evidence type="ECO:0000259" key="2">
    <source>
        <dbReference type="Pfam" id="PF18912"/>
    </source>
</evidence>
<dbReference type="CDD" id="cd06223">
    <property type="entry name" value="PRTases_typeI"/>
    <property type="match status" value="1"/>
</dbReference>
<reference evidence="3 4" key="1">
    <citation type="submission" date="2016-12" db="EMBL/GenBank/DDBJ databases">
        <title>Diversity of luminous bacteria.</title>
        <authorList>
            <person name="Yoshizawa S."/>
            <person name="Kogure K."/>
        </authorList>
    </citation>
    <scope>NUCLEOTIDE SEQUENCE [LARGE SCALE GENOMIC DNA]</scope>
    <source>
        <strain evidence="3 4">LC1-200</strain>
    </source>
</reference>
<dbReference type="PANTHER" id="PTHR47505:SF1">
    <property type="entry name" value="DNA UTILIZATION PROTEIN YHGH"/>
    <property type="match status" value="1"/>
</dbReference>
<dbReference type="PANTHER" id="PTHR47505">
    <property type="entry name" value="DNA UTILIZATION PROTEIN YHGH"/>
    <property type="match status" value="1"/>
</dbReference>
<name>A0A2S7W1E9_PHOAN</name>
<dbReference type="InterPro" id="IPR044005">
    <property type="entry name" value="DZR_2"/>
</dbReference>
<dbReference type="AlphaFoldDB" id="A0A2S7W1E9"/>
<dbReference type="SUPFAM" id="SSF53271">
    <property type="entry name" value="PRTase-like"/>
    <property type="match status" value="1"/>
</dbReference>
<evidence type="ECO:0000256" key="1">
    <source>
        <dbReference type="ARBA" id="ARBA00008007"/>
    </source>
</evidence>
<keyword evidence="3" id="KW-0808">Transferase</keyword>
<feature type="domain" description="Double zinc ribbon" evidence="2">
    <location>
        <begin position="20"/>
        <end position="68"/>
    </location>
</feature>
<proteinExistence type="inferred from homology"/>
<evidence type="ECO:0000313" key="4">
    <source>
        <dbReference type="Proteomes" id="UP000238730"/>
    </source>
</evidence>
<comment type="similarity">
    <text evidence="1">Belongs to the ComF/GntX family.</text>
</comment>